<accession>A0AAE3XMY2</accession>
<keyword evidence="1" id="KW-0812">Transmembrane</keyword>
<dbReference type="InterPro" id="IPR050570">
    <property type="entry name" value="Cell_wall_metabolism_enzyme"/>
</dbReference>
<dbReference type="PANTHER" id="PTHR21666">
    <property type="entry name" value="PEPTIDASE-RELATED"/>
    <property type="match status" value="1"/>
</dbReference>
<dbReference type="AlphaFoldDB" id="A0AAE3XMY2"/>
<dbReference type="EMBL" id="JAVDQD010000006">
    <property type="protein sequence ID" value="MDR6240876.1"/>
    <property type="molecule type" value="Genomic_DNA"/>
</dbReference>
<dbReference type="FunFam" id="2.70.70.10:FF:000006">
    <property type="entry name" value="M23 family peptidase"/>
    <property type="match status" value="1"/>
</dbReference>
<gene>
    <name evidence="3" type="ORF">HNQ88_003952</name>
</gene>
<dbReference type="GO" id="GO:0004222">
    <property type="term" value="F:metalloendopeptidase activity"/>
    <property type="evidence" value="ECO:0007669"/>
    <property type="project" value="TreeGrafter"/>
</dbReference>
<reference evidence="3" key="1">
    <citation type="submission" date="2023-07" db="EMBL/GenBank/DDBJ databases">
        <title>Genomic Encyclopedia of Type Strains, Phase IV (KMG-IV): sequencing the most valuable type-strain genomes for metagenomic binning, comparative biology and taxonomic classification.</title>
        <authorList>
            <person name="Goeker M."/>
        </authorList>
    </citation>
    <scope>NUCLEOTIDE SEQUENCE</scope>
    <source>
        <strain evidence="3">DSM 26174</strain>
    </source>
</reference>
<organism evidence="3 4">
    <name type="scientific">Aureibacter tunicatorum</name>
    <dbReference type="NCBI Taxonomy" id="866807"/>
    <lineage>
        <taxon>Bacteria</taxon>
        <taxon>Pseudomonadati</taxon>
        <taxon>Bacteroidota</taxon>
        <taxon>Cytophagia</taxon>
        <taxon>Cytophagales</taxon>
        <taxon>Persicobacteraceae</taxon>
        <taxon>Aureibacter</taxon>
    </lineage>
</organism>
<keyword evidence="1" id="KW-0472">Membrane</keyword>
<keyword evidence="1" id="KW-1133">Transmembrane helix</keyword>
<sequence>MAKIKYSYDTETCKYERVKTSKSDILINALSFFSVSLIISFFILLAFQAFFTSPKEAALIKENKELKLYNEMLSKRMDDTENVLELLQSKDDNLYRTVFEAEPIPNSIRNGGVGGVKRYKDLLDLNLSQEEMIINQFEKIDRLRTRMYIQMESFDQISEMAKNKEKMWASIPAIQPVNNKEMKRLSSGFGTRMHPILKRWRLHEGVDYSAPKGTPIYATGDGKVVTVKSNFGGYGKEVVIDHGFGFTTRYAHMQSFNVKRGQKVKRGECIGFVGNTGRSTAPHLHYEVRKNDKPVNPIHYIFKDITAEEYEELLKLASVKNQSLS</sequence>
<evidence type="ECO:0000256" key="1">
    <source>
        <dbReference type="SAM" id="Phobius"/>
    </source>
</evidence>
<dbReference type="CDD" id="cd12797">
    <property type="entry name" value="M23_peptidase"/>
    <property type="match status" value="1"/>
</dbReference>
<dbReference type="SUPFAM" id="SSF51261">
    <property type="entry name" value="Duplicated hybrid motif"/>
    <property type="match status" value="1"/>
</dbReference>
<evidence type="ECO:0000259" key="2">
    <source>
        <dbReference type="Pfam" id="PF01551"/>
    </source>
</evidence>
<keyword evidence="4" id="KW-1185">Reference proteome</keyword>
<proteinExistence type="predicted"/>
<dbReference type="Proteomes" id="UP001185092">
    <property type="component" value="Unassembled WGS sequence"/>
</dbReference>
<feature type="transmembrane region" description="Helical" evidence="1">
    <location>
        <begin position="25"/>
        <end position="51"/>
    </location>
</feature>
<evidence type="ECO:0000313" key="4">
    <source>
        <dbReference type="Proteomes" id="UP001185092"/>
    </source>
</evidence>
<feature type="domain" description="M23ase beta-sheet core" evidence="2">
    <location>
        <begin position="202"/>
        <end position="297"/>
    </location>
</feature>
<dbReference type="Gene3D" id="2.70.70.10">
    <property type="entry name" value="Glucose Permease (Domain IIA)"/>
    <property type="match status" value="1"/>
</dbReference>
<protein>
    <submittedName>
        <fullName evidence="3">Murein DD-endopeptidase MepM/ murein hydrolase activator NlpD</fullName>
    </submittedName>
</protein>
<comment type="caution">
    <text evidence="3">The sequence shown here is derived from an EMBL/GenBank/DDBJ whole genome shotgun (WGS) entry which is preliminary data.</text>
</comment>
<evidence type="ECO:0000313" key="3">
    <source>
        <dbReference type="EMBL" id="MDR6240876.1"/>
    </source>
</evidence>
<keyword evidence="3" id="KW-0378">Hydrolase</keyword>
<dbReference type="InterPro" id="IPR016047">
    <property type="entry name" value="M23ase_b-sheet_dom"/>
</dbReference>
<dbReference type="InterPro" id="IPR011055">
    <property type="entry name" value="Dup_hybrid_motif"/>
</dbReference>
<dbReference type="PANTHER" id="PTHR21666:SF286">
    <property type="entry name" value="LIPOPROTEIN NLPD"/>
    <property type="match status" value="1"/>
</dbReference>
<dbReference type="RefSeq" id="WP_309941213.1">
    <property type="nucleotide sequence ID" value="NZ_AP025305.1"/>
</dbReference>
<name>A0AAE3XMY2_9BACT</name>
<dbReference type="Pfam" id="PF01551">
    <property type="entry name" value="Peptidase_M23"/>
    <property type="match status" value="1"/>
</dbReference>